<dbReference type="AlphaFoldDB" id="A0A1M7MV61"/>
<protein>
    <submittedName>
        <fullName evidence="1">Uncharacterized protein</fullName>
    </submittedName>
</protein>
<keyword evidence="2" id="KW-1185">Reference proteome</keyword>
<gene>
    <name evidence="1" type="ORF">SAMN02746066_04042</name>
</gene>
<reference evidence="1 2" key="1">
    <citation type="submission" date="2016-11" db="EMBL/GenBank/DDBJ databases">
        <authorList>
            <person name="Jaros S."/>
            <person name="Januszkiewicz K."/>
            <person name="Wedrychowicz H."/>
        </authorList>
    </citation>
    <scope>NUCLEOTIDE SEQUENCE [LARGE SCALE GENOMIC DNA]</scope>
    <source>
        <strain evidence="1 2">DSM 15930</strain>
    </source>
</reference>
<organism evidence="1 2">
    <name type="scientific">Anaerosporobacter mobilis DSM 15930</name>
    <dbReference type="NCBI Taxonomy" id="1120996"/>
    <lineage>
        <taxon>Bacteria</taxon>
        <taxon>Bacillati</taxon>
        <taxon>Bacillota</taxon>
        <taxon>Clostridia</taxon>
        <taxon>Lachnospirales</taxon>
        <taxon>Lachnospiraceae</taxon>
        <taxon>Anaerosporobacter</taxon>
    </lineage>
</organism>
<evidence type="ECO:0000313" key="2">
    <source>
        <dbReference type="Proteomes" id="UP000184038"/>
    </source>
</evidence>
<evidence type="ECO:0000313" key="1">
    <source>
        <dbReference type="EMBL" id="SHM95019.1"/>
    </source>
</evidence>
<dbReference type="OrthoDB" id="564699at2"/>
<dbReference type="STRING" id="1120996.SAMN02746066_04042"/>
<dbReference type="Proteomes" id="UP000184038">
    <property type="component" value="Unassembled WGS sequence"/>
</dbReference>
<proteinExistence type="predicted"/>
<accession>A0A1M7MV61</accession>
<sequence length="641" mass="69272">MGEAFLVRKGGGVDASDSTATAADIISGKKAYISDSDEPTVGTMPLNQNAISGTNHIQCDDNPVVGAWSNDGKERLYIRPNPVTTSRQAYGPDIFFTKETSALAQPLGVTADKIAKGSVICGVTGTANTDGGISNFPVTISLSQPSPQAVGHVWVQTNRISTPTRIYVREAIGADMVNGSLIFTADDMTKSMYNVIGKSSGIPADLYYESGTVHDWLVGGLPGYYYYYLQYPRVYTKVNETIYIENAYIWNGSIWVLVSNADRYFLGVGSGNTSPYQRLVGANWIGGSLTPKEIGLGGTASGSGNGITCNRTGKYISQYFYNTNTLEIYKREGDTFTIFQTLSASAFASYFSGNTPRLSSAVFSSDGIYMAVLMGDYSISNIVANRAKLFKFKLNSAGTAFDLFSYAEIDRNGSPNYNCVSGSDDLSSILLVLQNSSSYFIGYSLMGNFTDTQTLTYHTNASYFYKPAVSGNGLYGTLITSTEGGYAFYFDVPNRKTYTASTGLYANVNSISNFMSLTNNGEFISTRAHNYGENVLRIVHYIITLSGTTLSVNYLQDKTFYTAESGITDIYAKASAISYYGDQNNCYITVTCGSGNSSYGSRIRLYKGVFSGGALTGLSLLSETNLAYQTNYYVGLLIGGQ</sequence>
<dbReference type="RefSeq" id="WP_073290743.1">
    <property type="nucleotide sequence ID" value="NZ_FRCP01000023.1"/>
</dbReference>
<name>A0A1M7MV61_9FIRM</name>
<dbReference type="EMBL" id="FRCP01000023">
    <property type="protein sequence ID" value="SHM95019.1"/>
    <property type="molecule type" value="Genomic_DNA"/>
</dbReference>